<dbReference type="HOGENOM" id="CLU_3409992_0_0_6"/>
<name>F3FSI4_PSESX</name>
<dbReference type="EMBL" id="AEAH01001479">
    <property type="protein sequence ID" value="EGH33176.1"/>
    <property type="molecule type" value="Genomic_DNA"/>
</dbReference>
<sequence>MGVSPTLVNFMIRDALIHCRKVNGAQAEA</sequence>
<evidence type="ECO:0000313" key="1">
    <source>
        <dbReference type="EMBL" id="EGH33176.1"/>
    </source>
</evidence>
<reference evidence="1 2" key="1">
    <citation type="journal article" date="2011" name="PLoS Pathog.">
        <title>Dynamic evolution of pathogenicity revealed by sequencing and comparative genomics of 19 Pseudomonas syringae isolates.</title>
        <authorList>
            <person name="Baltrus D.A."/>
            <person name="Nishimura M.T."/>
            <person name="Romanchuk A."/>
            <person name="Chang J.H."/>
            <person name="Mukhtar M.S."/>
            <person name="Cherkis K."/>
            <person name="Roach J."/>
            <person name="Grant S.R."/>
            <person name="Jones C.D."/>
            <person name="Dangl J.L."/>
        </authorList>
    </citation>
    <scope>NUCLEOTIDE SEQUENCE [LARGE SCALE GENOMIC DNA]</scope>
    <source>
        <strain evidence="2">M301072PT</strain>
    </source>
</reference>
<protein>
    <submittedName>
        <fullName evidence="1">Extracytoplasmic-function sigma-70 factor</fullName>
    </submittedName>
</protein>
<comment type="caution">
    <text evidence="1">The sequence shown here is derived from an EMBL/GenBank/DDBJ whole genome shotgun (WGS) entry which is preliminary data.</text>
</comment>
<accession>F3FSI4</accession>
<evidence type="ECO:0000313" key="2">
    <source>
        <dbReference type="Proteomes" id="UP000004471"/>
    </source>
</evidence>
<dbReference type="Proteomes" id="UP000004471">
    <property type="component" value="Unassembled WGS sequence"/>
</dbReference>
<gene>
    <name evidence="1" type="ORF">PSYJA_31211</name>
</gene>
<dbReference type="AlphaFoldDB" id="F3FSI4"/>
<proteinExistence type="predicted"/>
<organism evidence="1 2">
    <name type="scientific">Pseudomonas syringae pv. japonica str. M301072</name>
    <dbReference type="NCBI Taxonomy" id="629262"/>
    <lineage>
        <taxon>Bacteria</taxon>
        <taxon>Pseudomonadati</taxon>
        <taxon>Pseudomonadota</taxon>
        <taxon>Gammaproteobacteria</taxon>
        <taxon>Pseudomonadales</taxon>
        <taxon>Pseudomonadaceae</taxon>
        <taxon>Pseudomonas</taxon>
        <taxon>Pseudomonas syringae</taxon>
    </lineage>
</organism>